<organism evidence="2 3">
    <name type="scientific">Mycobacterium stomatepiae</name>
    <dbReference type="NCBI Taxonomy" id="470076"/>
    <lineage>
        <taxon>Bacteria</taxon>
        <taxon>Bacillati</taxon>
        <taxon>Actinomycetota</taxon>
        <taxon>Actinomycetes</taxon>
        <taxon>Mycobacteriales</taxon>
        <taxon>Mycobacteriaceae</taxon>
        <taxon>Mycobacterium</taxon>
        <taxon>Mycobacterium simiae complex</taxon>
    </lineage>
</organism>
<protein>
    <submittedName>
        <fullName evidence="2">Uncharacterized protein</fullName>
    </submittedName>
</protein>
<accession>A0A7I7Q6A4</accession>
<dbReference type="Proteomes" id="UP000467130">
    <property type="component" value="Chromosome"/>
</dbReference>
<sequence>MTHINTVAAPTNNATSDTAEPVLHLDPDVAALFAEIDAILCAALEPARRPPAPPATGCALLEPRSAGWSWGVLVRPQAGPVHPVRAVQRSPPTHARDQHRKP</sequence>
<proteinExistence type="predicted"/>
<dbReference type="AlphaFoldDB" id="A0A7I7Q6A4"/>
<feature type="region of interest" description="Disordered" evidence="1">
    <location>
        <begin position="80"/>
        <end position="102"/>
    </location>
</feature>
<evidence type="ECO:0000313" key="2">
    <source>
        <dbReference type="EMBL" id="BBY21537.1"/>
    </source>
</evidence>
<gene>
    <name evidence="2" type="ORF">MSTO_17420</name>
</gene>
<dbReference type="EMBL" id="AP022587">
    <property type="protein sequence ID" value="BBY21537.1"/>
    <property type="molecule type" value="Genomic_DNA"/>
</dbReference>
<keyword evidence="3" id="KW-1185">Reference proteome</keyword>
<name>A0A7I7Q6A4_9MYCO</name>
<dbReference type="KEGG" id="msto:MSTO_17420"/>
<evidence type="ECO:0000313" key="3">
    <source>
        <dbReference type="Proteomes" id="UP000467130"/>
    </source>
</evidence>
<reference evidence="2 3" key="1">
    <citation type="journal article" date="2019" name="Emerg. Microbes Infect.">
        <title>Comprehensive subspecies identification of 175 nontuberculous mycobacteria species based on 7547 genomic profiles.</title>
        <authorList>
            <person name="Matsumoto Y."/>
            <person name="Kinjo T."/>
            <person name="Motooka D."/>
            <person name="Nabeya D."/>
            <person name="Jung N."/>
            <person name="Uechi K."/>
            <person name="Horii T."/>
            <person name="Iida T."/>
            <person name="Fujita J."/>
            <person name="Nakamura S."/>
        </authorList>
    </citation>
    <scope>NUCLEOTIDE SEQUENCE [LARGE SCALE GENOMIC DNA]</scope>
    <source>
        <strain evidence="2 3">JCM 17783</strain>
    </source>
</reference>
<evidence type="ECO:0000256" key="1">
    <source>
        <dbReference type="SAM" id="MobiDB-lite"/>
    </source>
</evidence>